<comment type="caution">
    <text evidence="2">The sequence shown here is derived from an EMBL/GenBank/DDBJ whole genome shotgun (WGS) entry which is preliminary data.</text>
</comment>
<dbReference type="OrthoDB" id="6228917at2"/>
<dbReference type="EMBL" id="JQED01000045">
    <property type="protein sequence ID" value="KGJ88645.1"/>
    <property type="molecule type" value="Genomic_DNA"/>
</dbReference>
<accession>A0A099KEE6</accession>
<gene>
    <name evidence="2" type="ORF">ND2E_3943</name>
</gene>
<protein>
    <submittedName>
        <fullName evidence="2">Uncharacterized protein</fullName>
    </submittedName>
</protein>
<evidence type="ECO:0000256" key="1">
    <source>
        <dbReference type="SAM" id="MobiDB-lite"/>
    </source>
</evidence>
<sequence length="66" mass="7368">MTDTDKTQGQLITNKDIKDDFSSSSVTGSTKVGNSRNKQVNVKKSPLMRCFDLVEEANYSYVLGYN</sequence>
<evidence type="ECO:0000313" key="3">
    <source>
        <dbReference type="Proteomes" id="UP000029843"/>
    </source>
</evidence>
<feature type="region of interest" description="Disordered" evidence="1">
    <location>
        <begin position="1"/>
        <end position="38"/>
    </location>
</feature>
<evidence type="ECO:0000313" key="2">
    <source>
        <dbReference type="EMBL" id="KGJ88645.1"/>
    </source>
</evidence>
<proteinExistence type="predicted"/>
<dbReference type="RefSeq" id="WP_033094934.1">
    <property type="nucleotide sequence ID" value="NZ_JQED01000045.1"/>
</dbReference>
<organism evidence="2 3">
    <name type="scientific">Colwellia psychrerythraea</name>
    <name type="common">Vibrio psychroerythus</name>
    <dbReference type="NCBI Taxonomy" id="28229"/>
    <lineage>
        <taxon>Bacteria</taxon>
        <taxon>Pseudomonadati</taxon>
        <taxon>Pseudomonadota</taxon>
        <taxon>Gammaproteobacteria</taxon>
        <taxon>Alteromonadales</taxon>
        <taxon>Colwelliaceae</taxon>
        <taxon>Colwellia</taxon>
    </lineage>
</organism>
<feature type="compositionally biased region" description="Low complexity" evidence="1">
    <location>
        <begin position="22"/>
        <end position="35"/>
    </location>
</feature>
<dbReference type="PATRIC" id="fig|28229.4.peg.3280"/>
<name>A0A099KEE6_COLPS</name>
<dbReference type="Proteomes" id="UP000029843">
    <property type="component" value="Unassembled WGS sequence"/>
</dbReference>
<reference evidence="2 3" key="1">
    <citation type="submission" date="2014-08" db="EMBL/GenBank/DDBJ databases">
        <title>Genomic and Phenotypic Diversity of Colwellia psychrerythraea strains from Disparate Marine Basins.</title>
        <authorList>
            <person name="Techtmann S.M."/>
            <person name="Stelling S.C."/>
            <person name="Utturkar S.M."/>
            <person name="Alshibli N."/>
            <person name="Harris A."/>
            <person name="Brown S.D."/>
            <person name="Hazen T.C."/>
        </authorList>
    </citation>
    <scope>NUCLEOTIDE SEQUENCE [LARGE SCALE GENOMIC DNA]</scope>
    <source>
        <strain evidence="2 3">ND2E</strain>
    </source>
</reference>
<dbReference type="AlphaFoldDB" id="A0A099KEE6"/>